<evidence type="ECO:0000313" key="2">
    <source>
        <dbReference type="Proteomes" id="UP001238540"/>
    </source>
</evidence>
<gene>
    <name evidence="1" type="ORF">QWZ16_21730</name>
</gene>
<name>A0ABT8BZT6_9VIBR</name>
<proteinExistence type="predicted"/>
<comment type="caution">
    <text evidence="1">The sequence shown here is derived from an EMBL/GenBank/DDBJ whole genome shotgun (WGS) entry which is preliminary data.</text>
</comment>
<keyword evidence="2" id="KW-1185">Reference proteome</keyword>
<dbReference type="EMBL" id="JAUFQC010000027">
    <property type="protein sequence ID" value="MDN3612219.1"/>
    <property type="molecule type" value="Genomic_DNA"/>
</dbReference>
<organism evidence="1 2">
    <name type="scientific">Vibrio ostreicida</name>
    <dbReference type="NCBI Taxonomy" id="526588"/>
    <lineage>
        <taxon>Bacteria</taxon>
        <taxon>Pseudomonadati</taxon>
        <taxon>Pseudomonadota</taxon>
        <taxon>Gammaproteobacteria</taxon>
        <taxon>Vibrionales</taxon>
        <taxon>Vibrionaceae</taxon>
        <taxon>Vibrio</taxon>
    </lineage>
</organism>
<protein>
    <recommendedName>
        <fullName evidence="3">DUF3265 domain-containing protein</fullName>
    </recommendedName>
</protein>
<dbReference type="RefSeq" id="WP_290313358.1">
    <property type="nucleotide sequence ID" value="NZ_JAUFQC010000027.1"/>
</dbReference>
<dbReference type="Proteomes" id="UP001238540">
    <property type="component" value="Unassembled WGS sequence"/>
</dbReference>
<accession>A0ABT8BZT6</accession>
<sequence>MGFCFTASALMAGNGRSMIKWARRRRLAHFILAASLVSSGEFCAKLG</sequence>
<reference evidence="2" key="1">
    <citation type="journal article" date="2019" name="Int. J. Syst. Evol. Microbiol.">
        <title>The Global Catalogue of Microorganisms (GCM) 10K type strain sequencing project: providing services to taxonomists for standard genome sequencing and annotation.</title>
        <authorList>
            <consortium name="The Broad Institute Genomics Platform"/>
            <consortium name="The Broad Institute Genome Sequencing Center for Infectious Disease"/>
            <person name="Wu L."/>
            <person name="Ma J."/>
        </authorList>
    </citation>
    <scope>NUCLEOTIDE SEQUENCE [LARGE SCALE GENOMIC DNA]</scope>
    <source>
        <strain evidence="2">CECT 7398</strain>
    </source>
</reference>
<evidence type="ECO:0000313" key="1">
    <source>
        <dbReference type="EMBL" id="MDN3612219.1"/>
    </source>
</evidence>
<evidence type="ECO:0008006" key="3">
    <source>
        <dbReference type="Google" id="ProtNLM"/>
    </source>
</evidence>